<proteinExistence type="predicted"/>
<evidence type="ECO:0000256" key="2">
    <source>
        <dbReference type="ARBA" id="ARBA00022448"/>
    </source>
</evidence>
<accession>A0A1M5EG37</accession>
<dbReference type="CDD" id="cd01041">
    <property type="entry name" value="Rubrerythrin"/>
    <property type="match status" value="1"/>
</dbReference>
<dbReference type="Pfam" id="PF21349">
    <property type="entry name" value="RUBY_RBDX"/>
    <property type="match status" value="1"/>
</dbReference>
<evidence type="ECO:0000259" key="4">
    <source>
        <dbReference type="PROSITE" id="PS50903"/>
    </source>
</evidence>
<evidence type="ECO:0000256" key="1">
    <source>
        <dbReference type="ARBA" id="ARBA00001965"/>
    </source>
</evidence>
<dbReference type="AlphaFoldDB" id="A0A1M5EG37"/>
<gene>
    <name evidence="6" type="ORF">SAMN02746089_02541</name>
</gene>
<dbReference type="Gene3D" id="1.20.1260.10">
    <property type="match status" value="1"/>
</dbReference>
<dbReference type="RefSeq" id="WP_073346143.1">
    <property type="nucleotide sequence ID" value="NZ_FQVH01000044.1"/>
</dbReference>
<keyword evidence="2" id="KW-0813">Transport</keyword>
<evidence type="ECO:0000259" key="5">
    <source>
        <dbReference type="PROSITE" id="PS50905"/>
    </source>
</evidence>
<feature type="domain" description="Rubredoxin-like" evidence="4">
    <location>
        <begin position="134"/>
        <end position="167"/>
    </location>
</feature>
<dbReference type="GO" id="GO:0005506">
    <property type="term" value="F:iron ion binding"/>
    <property type="evidence" value="ECO:0007669"/>
    <property type="project" value="InterPro"/>
</dbReference>
<name>A0A1M5EG37_9THEO</name>
<dbReference type="STRING" id="1121256.SAMN02746089_02541"/>
<dbReference type="PROSITE" id="PS50905">
    <property type="entry name" value="FERRITIN_LIKE"/>
    <property type="match status" value="1"/>
</dbReference>
<evidence type="ECO:0000313" key="7">
    <source>
        <dbReference type="Proteomes" id="UP000184088"/>
    </source>
</evidence>
<evidence type="ECO:0000256" key="3">
    <source>
        <dbReference type="ARBA" id="ARBA00022982"/>
    </source>
</evidence>
<dbReference type="PROSITE" id="PS50903">
    <property type="entry name" value="RUBREDOXIN_LIKE"/>
    <property type="match status" value="1"/>
</dbReference>
<feature type="domain" description="Ferritin-like diiron" evidence="5">
    <location>
        <begin position="1"/>
        <end position="129"/>
    </location>
</feature>
<dbReference type="Gene3D" id="2.20.28.10">
    <property type="match status" value="1"/>
</dbReference>
<reference evidence="6 7" key="1">
    <citation type="submission" date="2016-11" db="EMBL/GenBank/DDBJ databases">
        <authorList>
            <person name="Jaros S."/>
            <person name="Januszkiewicz K."/>
            <person name="Wedrychowicz H."/>
        </authorList>
    </citation>
    <scope>NUCLEOTIDE SEQUENCE [LARGE SCALE GENOMIC DNA]</scope>
    <source>
        <strain evidence="6 7">DSM 17918</strain>
    </source>
</reference>
<dbReference type="PANTHER" id="PTHR33746:SF4">
    <property type="entry name" value="RUBRERYTHRIN"/>
    <property type="match status" value="1"/>
</dbReference>
<organism evidence="6 7">
    <name type="scientific">Caldanaerobius fijiensis DSM 17918</name>
    <dbReference type="NCBI Taxonomy" id="1121256"/>
    <lineage>
        <taxon>Bacteria</taxon>
        <taxon>Bacillati</taxon>
        <taxon>Bacillota</taxon>
        <taxon>Clostridia</taxon>
        <taxon>Thermoanaerobacterales</taxon>
        <taxon>Thermoanaerobacteraceae</taxon>
        <taxon>Caldanaerobius</taxon>
    </lineage>
</organism>
<dbReference type="InterPro" id="IPR003251">
    <property type="entry name" value="Rr_diiron-bd_dom"/>
</dbReference>
<dbReference type="EMBL" id="FQVH01000044">
    <property type="protein sequence ID" value="SHF78022.1"/>
    <property type="molecule type" value="Genomic_DNA"/>
</dbReference>
<dbReference type="OrthoDB" id="9799749at2"/>
<dbReference type="InterPro" id="IPR012347">
    <property type="entry name" value="Ferritin-like"/>
</dbReference>
<dbReference type="Proteomes" id="UP000184088">
    <property type="component" value="Unassembled WGS sequence"/>
</dbReference>
<dbReference type="InterPro" id="IPR009078">
    <property type="entry name" value="Ferritin-like_SF"/>
</dbReference>
<dbReference type="InterPro" id="IPR052753">
    <property type="entry name" value="Rbr2/Nigerythrin"/>
</dbReference>
<dbReference type="InterPro" id="IPR024934">
    <property type="entry name" value="Rubredoxin-like_dom"/>
</dbReference>
<sequence length="167" mass="18663">MREMTKANLANAFAGESQAHMRYLIFSDKAEKEGKANIARLFKAIAYAEQVHATNHFKTLGELSDTKDNLEKAISGENFEVNEMYPAYDAVANLQSEKQAVKSIHYAIEAEKIHEKLYSEAREAAVKDQDINIGKVYVCPVCGYTVVGEAPDTCPICGTKKEMFKEF</sequence>
<protein>
    <submittedName>
        <fullName evidence="6">Rubrerythrin</fullName>
    </submittedName>
</protein>
<dbReference type="InterPro" id="IPR048574">
    <property type="entry name" value="RUBY_RBDX"/>
</dbReference>
<dbReference type="InterPro" id="IPR009040">
    <property type="entry name" value="Ferritin-like_diiron"/>
</dbReference>
<keyword evidence="7" id="KW-1185">Reference proteome</keyword>
<dbReference type="SUPFAM" id="SSF47240">
    <property type="entry name" value="Ferritin-like"/>
    <property type="match status" value="1"/>
</dbReference>
<dbReference type="GO" id="GO:0016491">
    <property type="term" value="F:oxidoreductase activity"/>
    <property type="evidence" value="ECO:0007669"/>
    <property type="project" value="InterPro"/>
</dbReference>
<comment type="cofactor">
    <cofactor evidence="1">
        <name>Fe(3+)</name>
        <dbReference type="ChEBI" id="CHEBI:29034"/>
    </cofactor>
</comment>
<dbReference type="Pfam" id="PF02915">
    <property type="entry name" value="Rubrerythrin"/>
    <property type="match status" value="1"/>
</dbReference>
<dbReference type="PANTHER" id="PTHR33746">
    <property type="entry name" value="RUBRERYTHRIN"/>
    <property type="match status" value="1"/>
</dbReference>
<dbReference type="CDD" id="cd00729">
    <property type="entry name" value="rubredoxin_SM"/>
    <property type="match status" value="1"/>
</dbReference>
<keyword evidence="3" id="KW-0249">Electron transport</keyword>
<evidence type="ECO:0000313" key="6">
    <source>
        <dbReference type="EMBL" id="SHF78022.1"/>
    </source>
</evidence>
<dbReference type="SUPFAM" id="SSF57802">
    <property type="entry name" value="Rubredoxin-like"/>
    <property type="match status" value="1"/>
</dbReference>